<feature type="domain" description="F-box associated beta-propeller type 1" evidence="1">
    <location>
        <begin position="112"/>
        <end position="311"/>
    </location>
</feature>
<dbReference type="Proteomes" id="UP001341840">
    <property type="component" value="Unassembled WGS sequence"/>
</dbReference>
<keyword evidence="3" id="KW-1185">Reference proteome</keyword>
<dbReference type="InterPro" id="IPR006527">
    <property type="entry name" value="F-box-assoc_dom_typ1"/>
</dbReference>
<comment type="caution">
    <text evidence="2">The sequence shown here is derived from an EMBL/GenBank/DDBJ whole genome shotgun (WGS) entry which is preliminary data.</text>
</comment>
<dbReference type="NCBIfam" id="TIGR01640">
    <property type="entry name" value="F_box_assoc_1"/>
    <property type="match status" value="1"/>
</dbReference>
<dbReference type="Pfam" id="PF07734">
    <property type="entry name" value="FBA_1"/>
    <property type="match status" value="1"/>
</dbReference>
<dbReference type="PANTHER" id="PTHR31672">
    <property type="entry name" value="BNACNNG10540D PROTEIN"/>
    <property type="match status" value="1"/>
</dbReference>
<name>A0ABU6ZW28_9FABA</name>
<proteinExistence type="predicted"/>
<evidence type="ECO:0000313" key="3">
    <source>
        <dbReference type="Proteomes" id="UP001341840"/>
    </source>
</evidence>
<reference evidence="2 3" key="1">
    <citation type="journal article" date="2023" name="Plants (Basel)">
        <title>Bridging the Gap: Combining Genomics and Transcriptomics Approaches to Understand Stylosanthes scabra, an Orphan Legume from the Brazilian Caatinga.</title>
        <authorList>
            <person name="Ferreira-Neto J.R.C."/>
            <person name="da Silva M.D."/>
            <person name="Binneck E."/>
            <person name="de Melo N.F."/>
            <person name="da Silva R.H."/>
            <person name="de Melo A.L.T.M."/>
            <person name="Pandolfi V."/>
            <person name="Bustamante F.O."/>
            <person name="Brasileiro-Vidal A.C."/>
            <person name="Benko-Iseppon A.M."/>
        </authorList>
    </citation>
    <scope>NUCLEOTIDE SEQUENCE [LARGE SCALE GENOMIC DNA]</scope>
    <source>
        <tissue evidence="2">Leaves</tissue>
    </source>
</reference>
<dbReference type="InterPro" id="IPR017451">
    <property type="entry name" value="F-box-assoc_interact_dom"/>
</dbReference>
<dbReference type="InterPro" id="IPR050796">
    <property type="entry name" value="SCF_F-box_component"/>
</dbReference>
<sequence length="374" mass="43090">MPRHSSNQTIASLRNISLSVKTLVENLRDHTRRLRQNHTFDDDILWTIFVHTEPKVAARCRTLSKKWSELLKSEMFLKETSRLPHIPLSIPTTINVFGHYYMVGYDHGNLCVRVTESEVNSRLLIWNPLTDEAAWARDQAWPKRNYVVCLDSFSYVNDGTNYRILNVWKKQHREVQLGWKLFKLEDKEWTVEGTFKSEVEKIGSYSVVTDGLSFWIGWDGIDHAQPKAILSFSFKEMNFSQAEIPVEVITENSSLAIFNGGVGFITFREVGFSREVVVWDMYSPGHDILTWERKFIVSNFAFPFSPSVLVGSSILSVLDVHTGYGLANNADRADLYIYKGRKKNKEMDLLCHNYWGEDVQVKTIALHSEGLFPV</sequence>
<evidence type="ECO:0000313" key="2">
    <source>
        <dbReference type="EMBL" id="MED6226189.1"/>
    </source>
</evidence>
<evidence type="ECO:0000259" key="1">
    <source>
        <dbReference type="Pfam" id="PF07734"/>
    </source>
</evidence>
<accession>A0ABU6ZW28</accession>
<dbReference type="EMBL" id="JASCZI010274763">
    <property type="protein sequence ID" value="MED6226189.1"/>
    <property type="molecule type" value="Genomic_DNA"/>
</dbReference>
<organism evidence="2 3">
    <name type="scientific">Stylosanthes scabra</name>
    <dbReference type="NCBI Taxonomy" id="79078"/>
    <lineage>
        <taxon>Eukaryota</taxon>
        <taxon>Viridiplantae</taxon>
        <taxon>Streptophyta</taxon>
        <taxon>Embryophyta</taxon>
        <taxon>Tracheophyta</taxon>
        <taxon>Spermatophyta</taxon>
        <taxon>Magnoliopsida</taxon>
        <taxon>eudicotyledons</taxon>
        <taxon>Gunneridae</taxon>
        <taxon>Pentapetalae</taxon>
        <taxon>rosids</taxon>
        <taxon>fabids</taxon>
        <taxon>Fabales</taxon>
        <taxon>Fabaceae</taxon>
        <taxon>Papilionoideae</taxon>
        <taxon>50 kb inversion clade</taxon>
        <taxon>dalbergioids sensu lato</taxon>
        <taxon>Dalbergieae</taxon>
        <taxon>Pterocarpus clade</taxon>
        <taxon>Stylosanthes</taxon>
    </lineage>
</organism>
<protein>
    <recommendedName>
        <fullName evidence="1">F-box associated beta-propeller type 1 domain-containing protein</fullName>
    </recommendedName>
</protein>
<gene>
    <name evidence="2" type="ORF">PIB30_101066</name>
</gene>